<proteinExistence type="predicted"/>
<dbReference type="GO" id="GO:0000164">
    <property type="term" value="C:protein phosphatase type 1 complex"/>
    <property type="evidence" value="ECO:0007669"/>
    <property type="project" value="TreeGrafter"/>
</dbReference>
<feature type="chain" id="PRO_5043886863" description="CBM21 domain-containing protein" evidence="2">
    <location>
        <begin position="18"/>
        <end position="1027"/>
    </location>
</feature>
<evidence type="ECO:0000313" key="4">
    <source>
        <dbReference type="EMBL" id="CAL4061097.1"/>
    </source>
</evidence>
<feature type="compositionally biased region" description="Polar residues" evidence="1">
    <location>
        <begin position="370"/>
        <end position="382"/>
    </location>
</feature>
<dbReference type="Gene3D" id="2.60.40.2440">
    <property type="entry name" value="Carbohydrate binding type-21 domain"/>
    <property type="match status" value="1"/>
</dbReference>
<organism evidence="4 5">
    <name type="scientific">Meganyctiphanes norvegica</name>
    <name type="common">Northern krill</name>
    <name type="synonym">Thysanopoda norvegica</name>
    <dbReference type="NCBI Taxonomy" id="48144"/>
    <lineage>
        <taxon>Eukaryota</taxon>
        <taxon>Metazoa</taxon>
        <taxon>Ecdysozoa</taxon>
        <taxon>Arthropoda</taxon>
        <taxon>Crustacea</taxon>
        <taxon>Multicrustacea</taxon>
        <taxon>Malacostraca</taxon>
        <taxon>Eumalacostraca</taxon>
        <taxon>Eucarida</taxon>
        <taxon>Euphausiacea</taxon>
        <taxon>Euphausiidae</taxon>
        <taxon>Meganyctiphanes</taxon>
    </lineage>
</organism>
<dbReference type="AlphaFoldDB" id="A0AAV2PLW1"/>
<dbReference type="InterPro" id="IPR050782">
    <property type="entry name" value="PP1_regulatory_subunit_3"/>
</dbReference>
<dbReference type="PANTHER" id="PTHR12307">
    <property type="entry name" value="PROTEIN PHOSPHATASE 1 REGULATORY SUBUNIT"/>
    <property type="match status" value="1"/>
</dbReference>
<dbReference type="Pfam" id="PF03370">
    <property type="entry name" value="CBM_21"/>
    <property type="match status" value="1"/>
</dbReference>
<evidence type="ECO:0000259" key="3">
    <source>
        <dbReference type="PROSITE" id="PS51159"/>
    </source>
</evidence>
<evidence type="ECO:0000256" key="2">
    <source>
        <dbReference type="SAM" id="SignalP"/>
    </source>
</evidence>
<name>A0AAV2PLW1_MEGNR</name>
<accession>A0AAV2PLW1</accession>
<gene>
    <name evidence="4" type="ORF">MNOR_LOCUS1847</name>
</gene>
<dbReference type="PANTHER" id="PTHR12307:SF53">
    <property type="entry name" value="PROTEIN PHOSPHATASE 1 REGULATORY SUBUNIT"/>
    <property type="match status" value="1"/>
</dbReference>
<feature type="region of interest" description="Disordered" evidence="1">
    <location>
        <begin position="369"/>
        <end position="399"/>
    </location>
</feature>
<feature type="region of interest" description="Disordered" evidence="1">
    <location>
        <begin position="57"/>
        <end position="251"/>
    </location>
</feature>
<dbReference type="GO" id="GO:2001069">
    <property type="term" value="F:glycogen binding"/>
    <property type="evidence" value="ECO:0007669"/>
    <property type="project" value="TreeGrafter"/>
</dbReference>
<comment type="caution">
    <text evidence="4">The sequence shown here is derived from an EMBL/GenBank/DDBJ whole genome shotgun (WGS) entry which is preliminary data.</text>
</comment>
<feature type="compositionally biased region" description="Polar residues" evidence="1">
    <location>
        <begin position="497"/>
        <end position="510"/>
    </location>
</feature>
<dbReference type="PROSITE" id="PS51159">
    <property type="entry name" value="CBM21"/>
    <property type="match status" value="1"/>
</dbReference>
<feature type="signal peptide" evidence="2">
    <location>
        <begin position="1"/>
        <end position="17"/>
    </location>
</feature>
<dbReference type="GO" id="GO:0008157">
    <property type="term" value="F:protein phosphatase 1 binding"/>
    <property type="evidence" value="ECO:0007669"/>
    <property type="project" value="TreeGrafter"/>
</dbReference>
<feature type="compositionally biased region" description="Basic and acidic residues" evidence="1">
    <location>
        <begin position="457"/>
        <end position="496"/>
    </location>
</feature>
<evidence type="ECO:0000313" key="5">
    <source>
        <dbReference type="Proteomes" id="UP001497623"/>
    </source>
</evidence>
<protein>
    <recommendedName>
        <fullName evidence="3">CBM21 domain-containing protein</fullName>
    </recommendedName>
</protein>
<feature type="compositionally biased region" description="Polar residues" evidence="1">
    <location>
        <begin position="170"/>
        <end position="189"/>
    </location>
</feature>
<feature type="region of interest" description="Disordered" evidence="1">
    <location>
        <begin position="457"/>
        <end position="515"/>
    </location>
</feature>
<feature type="compositionally biased region" description="Basic and acidic residues" evidence="1">
    <location>
        <begin position="104"/>
        <end position="147"/>
    </location>
</feature>
<dbReference type="EMBL" id="CAXKWB010000525">
    <property type="protein sequence ID" value="CAL4061097.1"/>
    <property type="molecule type" value="Genomic_DNA"/>
</dbReference>
<dbReference type="Proteomes" id="UP001497623">
    <property type="component" value="Unassembled WGS sequence"/>
</dbReference>
<feature type="compositionally biased region" description="Basic and acidic residues" evidence="1">
    <location>
        <begin position="195"/>
        <end position="209"/>
    </location>
</feature>
<keyword evidence="2" id="KW-0732">Signal</keyword>
<dbReference type="InterPro" id="IPR038175">
    <property type="entry name" value="CBM21_dom_sf"/>
</dbReference>
<dbReference type="GO" id="GO:0005979">
    <property type="term" value="P:regulation of glycogen biosynthetic process"/>
    <property type="evidence" value="ECO:0007669"/>
    <property type="project" value="TreeGrafter"/>
</dbReference>
<evidence type="ECO:0000256" key="1">
    <source>
        <dbReference type="SAM" id="MobiDB-lite"/>
    </source>
</evidence>
<sequence>MFLHVGLVTLLTRQWSGYRLSGAGCCSSVRPWGVTTLLQRSPSVSSEVGMDGSGDLRPLYFTTSNPHPAARRPVLQPYAHPPSDLRSVPGRARPYTGRPMDCTQPRDNKPDSSPKPPETREIRVGPNRPRDGSRDAEGPTGDGEHISRRGPHRGRNVNTDSMPRQPLSPPEQQMLSPTRQQTMSPTVISDLNRPLTRESGKHSRGHGHDSSSMSYPSMVRHEGPPMSPGGYANVPSHDGSGSPCPYSSMSRHEMPLMSPGYANVPRHDSHSGYCNLPRHEVLPISHSAYPGIHYPDVSPMMSPSGYSNMPHMTPVGFISVPRQEDPISSPNYSSIPRNECPPTYSNIPRHNGASAEEIITDAFRDIHKAGQSQGDKQTQSEFQEPGTGKNPEEHHEGVSVSVQVSLPIPATSPCGCLTPPCASPSPTPVPPKCDNEVPDKIPIGSLGDEMYKNHKEIFRTNSEPKESVKKDDIQLDKENNYSDEVKEDPYTNDVKENQFSNDVKNDQYSNDAKENQYSKNVKETQYSNGVQGDHYDNGVQHKPIVDTSSEALGCKYCDGHPREGLVTESGNKVYEDKGSVTSPDKEFVKPDTLEFKNQQTKATNTKGQGTEDEDIVEEVYITGRFRNLRGYAERVQQLVEEKIPTPTKEAPPTFDESSFQTEEQTIRVDKAVGTEKEGVRFDERKPERHVYESENIEMTPEYTIPEEKIQSPLREKQNQNRHSVFSTISEKPFPEPVIEEVQEERRESDIQMCEIQVPEGDLYASMTNEPFPVTEHPEARSNRDGDIPIETLTRSFSDEHLDDLKKYMKRPSSLKYPGTIGRRKKKNLIVQFADMCTCFDGEIQRSPFWERGIDREFSGFNPFHRPPPFPRRVLTPLFTEPGKQLGFLKKIKTQKVSMEKVIIGNDLSVCGIVRVLNLAFEKRVYVRYSYDHWRNYNEAQASYILGSCDGYSDQFSFLLEADSLMDHDALIFCVRYRTVNQQEYWDNNGGRNYVIKCFGASAGGASGAAKISEGYRGSSSYLQVPSY</sequence>
<dbReference type="InterPro" id="IPR005036">
    <property type="entry name" value="CBM21_dom"/>
</dbReference>
<feature type="domain" description="CBM21" evidence="3">
    <location>
        <begin position="888"/>
        <end position="996"/>
    </location>
</feature>
<keyword evidence="5" id="KW-1185">Reference proteome</keyword>
<reference evidence="4 5" key="1">
    <citation type="submission" date="2024-05" db="EMBL/GenBank/DDBJ databases">
        <authorList>
            <person name="Wallberg A."/>
        </authorList>
    </citation>
    <scope>NUCLEOTIDE SEQUENCE [LARGE SCALE GENOMIC DNA]</scope>
</reference>